<keyword evidence="3" id="KW-0378">Hydrolase</keyword>
<evidence type="ECO:0008006" key="6">
    <source>
        <dbReference type="Google" id="ProtNLM"/>
    </source>
</evidence>
<evidence type="ECO:0000256" key="1">
    <source>
        <dbReference type="ARBA" id="ARBA00010541"/>
    </source>
</evidence>
<dbReference type="GO" id="GO:0004252">
    <property type="term" value="F:serine-type endopeptidase activity"/>
    <property type="evidence" value="ECO:0007669"/>
    <property type="project" value="InterPro"/>
</dbReference>
<organism evidence="5">
    <name type="scientific">marine metagenome</name>
    <dbReference type="NCBI Taxonomy" id="408172"/>
    <lineage>
        <taxon>unclassified sequences</taxon>
        <taxon>metagenomes</taxon>
        <taxon>ecological metagenomes</taxon>
    </lineage>
</organism>
<dbReference type="SUPFAM" id="SSF50494">
    <property type="entry name" value="Trypsin-like serine proteases"/>
    <property type="match status" value="1"/>
</dbReference>
<feature type="compositionally biased region" description="Low complexity" evidence="4">
    <location>
        <begin position="104"/>
        <end position="114"/>
    </location>
</feature>
<dbReference type="InterPro" id="IPR043504">
    <property type="entry name" value="Peptidase_S1_PA_chymotrypsin"/>
</dbReference>
<proteinExistence type="inferred from homology"/>
<dbReference type="PANTHER" id="PTHR43343:SF3">
    <property type="entry name" value="PROTEASE DO-LIKE 8, CHLOROPLASTIC"/>
    <property type="match status" value="1"/>
</dbReference>
<dbReference type="InterPro" id="IPR009003">
    <property type="entry name" value="Peptidase_S1_PA"/>
</dbReference>
<dbReference type="InterPro" id="IPR001940">
    <property type="entry name" value="Peptidase_S1C"/>
</dbReference>
<dbReference type="GO" id="GO:0006508">
    <property type="term" value="P:proteolysis"/>
    <property type="evidence" value="ECO:0007669"/>
    <property type="project" value="UniProtKB-KW"/>
</dbReference>
<accession>A0A381UZE6</accession>
<dbReference type="PRINTS" id="PR00834">
    <property type="entry name" value="PROTEASES2C"/>
</dbReference>
<evidence type="ECO:0000256" key="2">
    <source>
        <dbReference type="ARBA" id="ARBA00022670"/>
    </source>
</evidence>
<feature type="region of interest" description="Disordered" evidence="4">
    <location>
        <begin position="138"/>
        <end position="173"/>
    </location>
</feature>
<evidence type="ECO:0000313" key="5">
    <source>
        <dbReference type="EMBL" id="SVA32757.1"/>
    </source>
</evidence>
<evidence type="ECO:0000256" key="4">
    <source>
        <dbReference type="SAM" id="MobiDB-lite"/>
    </source>
</evidence>
<dbReference type="EMBL" id="UINC01007337">
    <property type="protein sequence ID" value="SVA32757.1"/>
    <property type="molecule type" value="Genomic_DNA"/>
</dbReference>
<dbReference type="PROSITE" id="PS51257">
    <property type="entry name" value="PROKAR_LIPOPROTEIN"/>
    <property type="match status" value="1"/>
</dbReference>
<sequence>MYKKFIYIFFIGFALISCQVDSSTDTTNNSLRQKIETATPFVPIFEDFDKIVRATVEARLDNFEISSEVESQVSLALTATSIAVYGTATKTNTPLPTSTPTPLPTITNTPSPLPTITNTPSPLPTYTPLPTHTVVPTATSIPPTNTPNPTITPSPSPTSTPTSTPIPTPLPTMTPTPTITTIDVLAQATKKVVKILSGSSGGSGVLVSGNDPLTTFIITNEHVIEDKSDMLIELYNGNKHEGQIIFEDKEIDIAIIEINAFDLEVFDILLVGPPAVGLEVYALGYPLNENYSVTSGIVSANLYEEDSGIQMVQTDAALNPGNSGGALINRNGALVGINTSRKEKTGSGRIVTNMGYATLIDEVYQKSPHLFNADIQR</sequence>
<dbReference type="Gene3D" id="2.40.10.10">
    <property type="entry name" value="Trypsin-like serine proteases"/>
    <property type="match status" value="2"/>
</dbReference>
<dbReference type="PANTHER" id="PTHR43343">
    <property type="entry name" value="PEPTIDASE S12"/>
    <property type="match status" value="1"/>
</dbReference>
<dbReference type="Pfam" id="PF13365">
    <property type="entry name" value="Trypsin_2"/>
    <property type="match status" value="1"/>
</dbReference>
<reference evidence="5" key="1">
    <citation type="submission" date="2018-05" db="EMBL/GenBank/DDBJ databases">
        <authorList>
            <person name="Lanie J.A."/>
            <person name="Ng W.-L."/>
            <person name="Kazmierczak K.M."/>
            <person name="Andrzejewski T.M."/>
            <person name="Davidsen T.M."/>
            <person name="Wayne K.J."/>
            <person name="Tettelin H."/>
            <person name="Glass J.I."/>
            <person name="Rusch D."/>
            <person name="Podicherti R."/>
            <person name="Tsui H.-C.T."/>
            <person name="Winkler M.E."/>
        </authorList>
    </citation>
    <scope>NUCLEOTIDE SEQUENCE</scope>
</reference>
<feature type="region of interest" description="Disordered" evidence="4">
    <location>
        <begin position="91"/>
        <end position="114"/>
    </location>
</feature>
<feature type="compositionally biased region" description="Pro residues" evidence="4">
    <location>
        <begin position="144"/>
        <end position="173"/>
    </location>
</feature>
<dbReference type="AlphaFoldDB" id="A0A381UZE6"/>
<gene>
    <name evidence="5" type="ORF">METZ01_LOCUS85611</name>
</gene>
<protein>
    <recommendedName>
        <fullName evidence="6">PDZ domain-containing protein</fullName>
    </recommendedName>
</protein>
<comment type="similarity">
    <text evidence="1">Belongs to the peptidase S1C family.</text>
</comment>
<keyword evidence="2" id="KW-0645">Protease</keyword>
<dbReference type="InterPro" id="IPR051201">
    <property type="entry name" value="Chloro_Bact_Ser_Proteases"/>
</dbReference>
<evidence type="ECO:0000256" key="3">
    <source>
        <dbReference type="ARBA" id="ARBA00022801"/>
    </source>
</evidence>
<name>A0A381UZE6_9ZZZZ</name>